<keyword evidence="6 8" id="KW-1133">Transmembrane helix</keyword>
<organism evidence="10 11">
    <name type="scientific">Altererythrobacter lutimaris</name>
    <dbReference type="NCBI Taxonomy" id="2743979"/>
    <lineage>
        <taxon>Bacteria</taxon>
        <taxon>Pseudomonadati</taxon>
        <taxon>Pseudomonadota</taxon>
        <taxon>Alphaproteobacteria</taxon>
        <taxon>Sphingomonadales</taxon>
        <taxon>Erythrobacteraceae</taxon>
        <taxon>Altererythrobacter</taxon>
    </lineage>
</organism>
<evidence type="ECO:0000256" key="7">
    <source>
        <dbReference type="ARBA" id="ARBA00023136"/>
    </source>
</evidence>
<dbReference type="PANTHER" id="PTHR33908:SF11">
    <property type="entry name" value="MEMBRANE PROTEIN"/>
    <property type="match status" value="1"/>
</dbReference>
<keyword evidence="3" id="KW-0328">Glycosyltransferase</keyword>
<keyword evidence="4 10" id="KW-0808">Transferase</keyword>
<evidence type="ECO:0000313" key="11">
    <source>
        <dbReference type="Proteomes" id="UP000546031"/>
    </source>
</evidence>
<dbReference type="RefSeq" id="WP_176274213.1">
    <property type="nucleotide sequence ID" value="NZ_JABWTA010000001.1"/>
</dbReference>
<evidence type="ECO:0000259" key="9">
    <source>
        <dbReference type="Pfam" id="PF13231"/>
    </source>
</evidence>
<accession>A0A850HED2</accession>
<evidence type="ECO:0000313" key="10">
    <source>
        <dbReference type="EMBL" id="NVE96050.1"/>
    </source>
</evidence>
<dbReference type="PANTHER" id="PTHR33908">
    <property type="entry name" value="MANNOSYLTRANSFERASE YKCB-RELATED"/>
    <property type="match status" value="1"/>
</dbReference>
<dbReference type="GO" id="GO:0005886">
    <property type="term" value="C:plasma membrane"/>
    <property type="evidence" value="ECO:0007669"/>
    <property type="project" value="UniProtKB-SubCell"/>
</dbReference>
<dbReference type="GO" id="GO:0016763">
    <property type="term" value="F:pentosyltransferase activity"/>
    <property type="evidence" value="ECO:0007669"/>
    <property type="project" value="TreeGrafter"/>
</dbReference>
<feature type="transmembrane region" description="Helical" evidence="8">
    <location>
        <begin position="92"/>
        <end position="109"/>
    </location>
</feature>
<feature type="transmembrane region" description="Helical" evidence="8">
    <location>
        <begin position="115"/>
        <end position="132"/>
    </location>
</feature>
<dbReference type="InterPro" id="IPR038731">
    <property type="entry name" value="RgtA/B/C-like"/>
</dbReference>
<gene>
    <name evidence="10" type="ORF">HUO12_14185</name>
</gene>
<protein>
    <submittedName>
        <fullName evidence="10">Glycosyltransferase family 39 protein</fullName>
    </submittedName>
</protein>
<keyword evidence="2" id="KW-1003">Cell membrane</keyword>
<evidence type="ECO:0000256" key="2">
    <source>
        <dbReference type="ARBA" id="ARBA00022475"/>
    </source>
</evidence>
<feature type="transmembrane region" description="Helical" evidence="8">
    <location>
        <begin position="256"/>
        <end position="277"/>
    </location>
</feature>
<keyword evidence="7 8" id="KW-0472">Membrane</keyword>
<name>A0A850HED2_9SPHN</name>
<evidence type="ECO:0000256" key="6">
    <source>
        <dbReference type="ARBA" id="ARBA00022989"/>
    </source>
</evidence>
<evidence type="ECO:0000256" key="4">
    <source>
        <dbReference type="ARBA" id="ARBA00022679"/>
    </source>
</evidence>
<dbReference type="InterPro" id="IPR050297">
    <property type="entry name" value="LipidA_mod_glycosyltrf_83"/>
</dbReference>
<evidence type="ECO:0000256" key="3">
    <source>
        <dbReference type="ARBA" id="ARBA00022676"/>
    </source>
</evidence>
<evidence type="ECO:0000256" key="8">
    <source>
        <dbReference type="SAM" id="Phobius"/>
    </source>
</evidence>
<keyword evidence="11" id="KW-1185">Reference proteome</keyword>
<dbReference type="EMBL" id="JABWTA010000001">
    <property type="protein sequence ID" value="NVE96050.1"/>
    <property type="molecule type" value="Genomic_DNA"/>
</dbReference>
<evidence type="ECO:0000256" key="1">
    <source>
        <dbReference type="ARBA" id="ARBA00004651"/>
    </source>
</evidence>
<comment type="caution">
    <text evidence="10">The sequence shown here is derived from an EMBL/GenBank/DDBJ whole genome shotgun (WGS) entry which is preliminary data.</text>
</comment>
<feature type="transmembrane region" description="Helical" evidence="8">
    <location>
        <begin position="139"/>
        <end position="155"/>
    </location>
</feature>
<sequence length="490" mass="53760">MADQARIEQPAPVWVSIAAITAVMLATLVLRSIWWGDPAVDFDEQLYSHIGAKLLQGEWPYIDHWDRKPFGLFAIFGFAHGLFGAGPEAFQAMAAIAALVCAWLSYTIARDLTGVLTSAAAAVLIQVLLSVYGARSGQAEIFFLPFMLGMVYLLRDAKSARFNSRVIIAMLLGGIALQIKYTVLPQCIALGCYALFQHYRSGKTLLGITLRAALYAGLGILPSAFVGAIYLSLGAWDVWWFANFESFFLREPAGRFATYVWMFGLPLLLLMAGGWYGAVRLIKPDHRETYALVSLWALASLGSVLLPGTIYFYYLAALAPGAVLVAIPVIDARGPLRWFHPLILPTVAIIALAPHQRWEEARTSAIAVDRLAQAIAPLVDQDQACLYIHDGPTALYEASGSCTPSRFLYPDHLNNGLEIGAIGVDQAAEARRILATPPPAIVTANRPVTRQNRAVFAMVRDAIEADYELLHQEEIGNRTISAWRLKEQVE</sequence>
<evidence type="ECO:0000256" key="5">
    <source>
        <dbReference type="ARBA" id="ARBA00022692"/>
    </source>
</evidence>
<feature type="transmembrane region" description="Helical" evidence="8">
    <location>
        <begin position="289"/>
        <end position="306"/>
    </location>
</feature>
<reference evidence="10 11" key="1">
    <citation type="submission" date="2020-06" db="EMBL/GenBank/DDBJ databases">
        <title>Altererythrobacter lutimaris sp. nov., a marine bacterium isolated from a tidal flat.</title>
        <authorList>
            <person name="Kim D."/>
            <person name="Yoo Y."/>
            <person name="Kim J.-J."/>
        </authorList>
    </citation>
    <scope>NUCLEOTIDE SEQUENCE [LARGE SCALE GENOMIC DNA]</scope>
    <source>
        <strain evidence="10 11">JGD-16</strain>
    </source>
</reference>
<feature type="domain" description="Glycosyltransferase RgtA/B/C/D-like" evidence="9">
    <location>
        <begin position="68"/>
        <end position="203"/>
    </location>
</feature>
<keyword evidence="5 8" id="KW-0812">Transmembrane</keyword>
<comment type="subcellular location">
    <subcellularLocation>
        <location evidence="1">Cell membrane</location>
        <topology evidence="1">Multi-pass membrane protein</topology>
    </subcellularLocation>
</comment>
<dbReference type="Proteomes" id="UP000546031">
    <property type="component" value="Unassembled WGS sequence"/>
</dbReference>
<dbReference type="Pfam" id="PF13231">
    <property type="entry name" value="PMT_2"/>
    <property type="match status" value="1"/>
</dbReference>
<feature type="transmembrane region" description="Helical" evidence="8">
    <location>
        <begin position="208"/>
        <end position="236"/>
    </location>
</feature>
<dbReference type="GO" id="GO:0009103">
    <property type="term" value="P:lipopolysaccharide biosynthetic process"/>
    <property type="evidence" value="ECO:0007669"/>
    <property type="project" value="UniProtKB-ARBA"/>
</dbReference>
<proteinExistence type="predicted"/>
<dbReference type="AlphaFoldDB" id="A0A850HED2"/>
<feature type="transmembrane region" description="Helical" evidence="8">
    <location>
        <begin position="12"/>
        <end position="34"/>
    </location>
</feature>